<evidence type="ECO:0000256" key="1">
    <source>
        <dbReference type="SAM" id="MobiDB-lite"/>
    </source>
</evidence>
<feature type="compositionally biased region" description="Pro residues" evidence="1">
    <location>
        <begin position="41"/>
        <end position="50"/>
    </location>
</feature>
<dbReference type="OrthoDB" id="5382242at2759"/>
<dbReference type="AlphaFoldDB" id="A0A9P4NEE7"/>
<protein>
    <submittedName>
        <fullName evidence="2">Uncharacterized protein</fullName>
    </submittedName>
</protein>
<feature type="region of interest" description="Disordered" evidence="1">
    <location>
        <begin position="593"/>
        <end position="641"/>
    </location>
</feature>
<feature type="compositionally biased region" description="Polar residues" evidence="1">
    <location>
        <begin position="90"/>
        <end position="99"/>
    </location>
</feature>
<name>A0A9P4NEE7_9PEZI</name>
<feature type="compositionally biased region" description="Low complexity" evidence="1">
    <location>
        <begin position="67"/>
        <end position="89"/>
    </location>
</feature>
<feature type="region of interest" description="Disordered" evidence="1">
    <location>
        <begin position="655"/>
        <end position="679"/>
    </location>
</feature>
<organism evidence="2 3">
    <name type="scientific">Tothia fuscella</name>
    <dbReference type="NCBI Taxonomy" id="1048955"/>
    <lineage>
        <taxon>Eukaryota</taxon>
        <taxon>Fungi</taxon>
        <taxon>Dikarya</taxon>
        <taxon>Ascomycota</taxon>
        <taxon>Pezizomycotina</taxon>
        <taxon>Dothideomycetes</taxon>
        <taxon>Pleosporomycetidae</taxon>
        <taxon>Venturiales</taxon>
        <taxon>Cylindrosympodiaceae</taxon>
        <taxon>Tothia</taxon>
    </lineage>
</organism>
<evidence type="ECO:0000313" key="3">
    <source>
        <dbReference type="Proteomes" id="UP000800235"/>
    </source>
</evidence>
<reference evidence="2" key="1">
    <citation type="journal article" date="2020" name="Stud. Mycol.">
        <title>101 Dothideomycetes genomes: a test case for predicting lifestyles and emergence of pathogens.</title>
        <authorList>
            <person name="Haridas S."/>
            <person name="Albert R."/>
            <person name="Binder M."/>
            <person name="Bloem J."/>
            <person name="Labutti K."/>
            <person name="Salamov A."/>
            <person name="Andreopoulos B."/>
            <person name="Baker S."/>
            <person name="Barry K."/>
            <person name="Bills G."/>
            <person name="Bluhm B."/>
            <person name="Cannon C."/>
            <person name="Castanera R."/>
            <person name="Culley D."/>
            <person name="Daum C."/>
            <person name="Ezra D."/>
            <person name="Gonzalez J."/>
            <person name="Henrissat B."/>
            <person name="Kuo A."/>
            <person name="Liang C."/>
            <person name="Lipzen A."/>
            <person name="Lutzoni F."/>
            <person name="Magnuson J."/>
            <person name="Mondo S."/>
            <person name="Nolan M."/>
            <person name="Ohm R."/>
            <person name="Pangilinan J."/>
            <person name="Park H.-J."/>
            <person name="Ramirez L."/>
            <person name="Alfaro M."/>
            <person name="Sun H."/>
            <person name="Tritt A."/>
            <person name="Yoshinaga Y."/>
            <person name="Zwiers L.-H."/>
            <person name="Turgeon B."/>
            <person name="Goodwin S."/>
            <person name="Spatafora J."/>
            <person name="Crous P."/>
            <person name="Grigoriev I."/>
        </authorList>
    </citation>
    <scope>NUCLEOTIDE SEQUENCE</scope>
    <source>
        <strain evidence="2">CBS 130266</strain>
    </source>
</reference>
<keyword evidence="3" id="KW-1185">Reference proteome</keyword>
<feature type="region of interest" description="Disordered" evidence="1">
    <location>
        <begin position="15"/>
        <end position="112"/>
    </location>
</feature>
<accession>A0A9P4NEE7</accession>
<feature type="compositionally biased region" description="Polar residues" evidence="1">
    <location>
        <begin position="134"/>
        <end position="163"/>
    </location>
</feature>
<feature type="region of interest" description="Disordered" evidence="1">
    <location>
        <begin position="134"/>
        <end position="170"/>
    </location>
</feature>
<sequence>MATYRKRKALAEFDPNLTRLPKRRGPDGKRFQVASTSYLLPAPPPAPTPQPQQHLQTLEVHHELEQPHSQSRSHSPSHSPSSPLKSLQSAHQQTSNNPLNDDYDYDHDHDNDCAEDYNYDPLWHVIRQQKAQRYLSVQEQRNQRQQPLDSADMSSRPSTTTTENRAKGNKQWREGYLHPRFIRVQEGLDLHGKPSPEHLRDLQKLSNPLSNVASSPLHLPTSERASVEQDLVGEGTFIEEFTEEILREMREWAAELSNPRANEARWEIDYWQIFFLKSSRQLARKDATQKPVIHRIPQASIAIAHDQAKLTPLIADNAEDRRESGLIINSVFKPNFSGKSQANRIWYPDHQYAITARTFAQGRQTYNLPFFRLVQPKHLPPHLLVEVKADAKPSDWIETQNSLAFLTAYLLHERLLLRFLSQNNSIDKGSCFNVEDIYLHGLSLCGTVAKVWRMYVRDGGDLEGLPIRYDLHLITELDTLDADLARELRVWINAINAHAQAVTYHELERAFNAYSDIHKGKDSARLQDVGFIYVSAGGKGGVRIAARRLENLRRDFRKGIIEPEEALGSTVITFDDKGNAREVPAGPILRGKHLTPSESEGSVAATADTSGGTLVNDDRDGVTKGGRVEGGTSDKDGIGSTDIGAKKVKKILIPTNAKPNAVRKSQRIKTAKQNNLRKM</sequence>
<gene>
    <name evidence="2" type="ORF">EJ08DRAFT_654687</name>
</gene>
<dbReference type="EMBL" id="MU007154">
    <property type="protein sequence ID" value="KAF2416662.1"/>
    <property type="molecule type" value="Genomic_DNA"/>
</dbReference>
<proteinExistence type="predicted"/>
<dbReference type="Proteomes" id="UP000800235">
    <property type="component" value="Unassembled WGS sequence"/>
</dbReference>
<evidence type="ECO:0000313" key="2">
    <source>
        <dbReference type="EMBL" id="KAF2416662.1"/>
    </source>
</evidence>
<comment type="caution">
    <text evidence="2">The sequence shown here is derived from an EMBL/GenBank/DDBJ whole genome shotgun (WGS) entry which is preliminary data.</text>
</comment>
<feature type="compositionally biased region" description="Basic residues" evidence="1">
    <location>
        <begin position="664"/>
        <end position="679"/>
    </location>
</feature>